<dbReference type="Proteomes" id="UP001152562">
    <property type="component" value="Unassembled WGS sequence"/>
</dbReference>
<accession>A0A9P0TJI6</accession>
<dbReference type="EMBL" id="CALOZG010000013">
    <property type="protein sequence ID" value="CAH4031119.1"/>
    <property type="molecule type" value="Genomic_DNA"/>
</dbReference>
<organism evidence="3 4">
    <name type="scientific">Pieris brassicae</name>
    <name type="common">White butterfly</name>
    <name type="synonym">Large white butterfly</name>
    <dbReference type="NCBI Taxonomy" id="7116"/>
    <lineage>
        <taxon>Eukaryota</taxon>
        <taxon>Metazoa</taxon>
        <taxon>Ecdysozoa</taxon>
        <taxon>Arthropoda</taxon>
        <taxon>Hexapoda</taxon>
        <taxon>Insecta</taxon>
        <taxon>Pterygota</taxon>
        <taxon>Neoptera</taxon>
        <taxon>Endopterygota</taxon>
        <taxon>Lepidoptera</taxon>
        <taxon>Glossata</taxon>
        <taxon>Ditrysia</taxon>
        <taxon>Papilionoidea</taxon>
        <taxon>Pieridae</taxon>
        <taxon>Pierinae</taxon>
        <taxon>Pieris</taxon>
    </lineage>
</organism>
<dbReference type="InterPro" id="IPR019407">
    <property type="entry name" value="CTU2"/>
</dbReference>
<evidence type="ECO:0008006" key="5">
    <source>
        <dbReference type="Google" id="ProtNLM"/>
    </source>
</evidence>
<dbReference type="InterPro" id="IPR014729">
    <property type="entry name" value="Rossmann-like_a/b/a_fold"/>
</dbReference>
<gene>
    <name evidence="3" type="ORF">PIBRA_LOCUS7687</name>
</gene>
<name>A0A9P0TJI6_PIEBR</name>
<keyword evidence="4" id="KW-1185">Reference proteome</keyword>
<evidence type="ECO:0000313" key="4">
    <source>
        <dbReference type="Proteomes" id="UP001152562"/>
    </source>
</evidence>
<dbReference type="GO" id="GO:0016783">
    <property type="term" value="F:sulfurtransferase activity"/>
    <property type="evidence" value="ECO:0007669"/>
    <property type="project" value="TreeGrafter"/>
</dbReference>
<dbReference type="GO" id="GO:0000049">
    <property type="term" value="F:tRNA binding"/>
    <property type="evidence" value="ECO:0007669"/>
    <property type="project" value="InterPro"/>
</dbReference>
<evidence type="ECO:0000313" key="3">
    <source>
        <dbReference type="EMBL" id="CAH4031119.1"/>
    </source>
</evidence>
<dbReference type="GO" id="GO:0005829">
    <property type="term" value="C:cytosol"/>
    <property type="evidence" value="ECO:0007669"/>
    <property type="project" value="TreeGrafter"/>
</dbReference>
<dbReference type="Gene3D" id="3.40.50.620">
    <property type="entry name" value="HUPs"/>
    <property type="match status" value="1"/>
</dbReference>
<sequence length="302" mass="34301">MNGITLNTHKKLRISPVFLHVNGIVSTDDSVCNFITNQCKKYNVDLISMNISSMITEYKNYNEADTTVKNNNFRMPTINNFINKISPSAEKDFLSRIRQKVLYKMAKDLECNSIFTSETNTKLSAKLLSNIVMGRGSQIENDIGFADCRDKDVKLLRPMRDITDEELNHYVRIRHLSFVDTSVSEIDLQSLITNFISDLEINSPATISTICKTADKISSADDNTGKPCRICQNNLKTKLDKLTATDATAFSKVVSSGEYNASLLTHNFECVTKMEVFPHIFEELCYSCSKNYYEFKTNILMH</sequence>
<comment type="caution">
    <text evidence="3">The sequence shown here is derived from an EMBL/GenBank/DDBJ whole genome shotgun (WGS) entry which is preliminary data.</text>
</comment>
<evidence type="ECO:0000256" key="2">
    <source>
        <dbReference type="ARBA" id="ARBA00022694"/>
    </source>
</evidence>
<dbReference type="PANTHER" id="PTHR20882:SF14">
    <property type="entry name" value="CYTOPLASMIC TRNA 2-THIOLATION PROTEIN 2"/>
    <property type="match status" value="1"/>
</dbReference>
<dbReference type="AlphaFoldDB" id="A0A9P0TJI6"/>
<dbReference type="PANTHER" id="PTHR20882">
    <property type="entry name" value="CYTOPLASMIC TRNA 2-THIOLATION PROTEIN 2"/>
    <property type="match status" value="1"/>
</dbReference>
<reference evidence="3" key="1">
    <citation type="submission" date="2022-05" db="EMBL/GenBank/DDBJ databases">
        <authorList>
            <person name="Okamura Y."/>
        </authorList>
    </citation>
    <scope>NUCLEOTIDE SEQUENCE</scope>
</reference>
<dbReference type="Pfam" id="PF10288">
    <property type="entry name" value="CTU2"/>
    <property type="match status" value="1"/>
</dbReference>
<proteinExistence type="predicted"/>
<dbReference type="GO" id="GO:0002143">
    <property type="term" value="P:tRNA wobble position uridine thiolation"/>
    <property type="evidence" value="ECO:0007669"/>
    <property type="project" value="TreeGrafter"/>
</dbReference>
<protein>
    <recommendedName>
        <fullName evidence="5">Cytoplasmic tRNA 2-thiolation protein 2</fullName>
    </recommendedName>
</protein>
<evidence type="ECO:0000256" key="1">
    <source>
        <dbReference type="ARBA" id="ARBA00022490"/>
    </source>
</evidence>
<dbReference type="SUPFAM" id="SSF52402">
    <property type="entry name" value="Adenine nucleotide alpha hydrolases-like"/>
    <property type="match status" value="1"/>
</dbReference>
<keyword evidence="1" id="KW-0963">Cytoplasm</keyword>
<keyword evidence="2" id="KW-0819">tRNA processing</keyword>